<comment type="caution">
    <text evidence="1">The sequence shown here is derived from an EMBL/GenBank/DDBJ whole genome shotgun (WGS) entry which is preliminary data.</text>
</comment>
<dbReference type="EMBL" id="SPNW01000121">
    <property type="protein sequence ID" value="TIA85151.1"/>
    <property type="molecule type" value="Genomic_DNA"/>
</dbReference>
<keyword evidence="2" id="KW-1185">Reference proteome</keyword>
<sequence length="179" mass="19588">MGITKYDLHASKRVAGTIASFFSIQESVLYTPAIHSDAFYKCMRPRGVITAQHQSATLWYIRALPAHLLFHQQLPSIMLSLKFAFLVLSAVIAKVAGLTINTPKEVTQCGKISLTFEGGSAPYSIQVTDGVQAANPKFVDEIKDVQTSPYEYTVTSKEDKIGFVLHSGDEIAYSGNVDV</sequence>
<dbReference type="AlphaFoldDB" id="A0A4T0FAW8"/>
<feature type="non-terminal residue" evidence="1">
    <location>
        <position position="179"/>
    </location>
</feature>
<proteinExistence type="predicted"/>
<gene>
    <name evidence="1" type="ORF">E3P99_04058</name>
</gene>
<dbReference type="OrthoDB" id="3362246at2759"/>
<evidence type="ECO:0000313" key="2">
    <source>
        <dbReference type="Proteomes" id="UP000310189"/>
    </source>
</evidence>
<protein>
    <submittedName>
        <fullName evidence="1">Uncharacterized protein</fullName>
    </submittedName>
</protein>
<accession>A0A4T0FAW8</accession>
<name>A0A4T0FAW8_9BASI</name>
<reference evidence="1 2" key="1">
    <citation type="submission" date="2019-03" db="EMBL/GenBank/DDBJ databases">
        <title>Sequencing 23 genomes of Wallemia ichthyophaga.</title>
        <authorList>
            <person name="Gostincar C."/>
        </authorList>
    </citation>
    <scope>NUCLEOTIDE SEQUENCE [LARGE SCALE GENOMIC DNA]</scope>
    <source>
        <strain evidence="1 2">EXF-5753</strain>
    </source>
</reference>
<dbReference type="Proteomes" id="UP000310189">
    <property type="component" value="Unassembled WGS sequence"/>
</dbReference>
<organism evidence="1 2">
    <name type="scientific">Wallemia hederae</name>
    <dbReference type="NCBI Taxonomy" id="1540922"/>
    <lineage>
        <taxon>Eukaryota</taxon>
        <taxon>Fungi</taxon>
        <taxon>Dikarya</taxon>
        <taxon>Basidiomycota</taxon>
        <taxon>Wallemiomycotina</taxon>
        <taxon>Wallemiomycetes</taxon>
        <taxon>Wallemiales</taxon>
        <taxon>Wallemiaceae</taxon>
        <taxon>Wallemia</taxon>
    </lineage>
</organism>
<evidence type="ECO:0000313" key="1">
    <source>
        <dbReference type="EMBL" id="TIA85151.1"/>
    </source>
</evidence>